<evidence type="ECO:0000313" key="2">
    <source>
        <dbReference type="EMBL" id="WUR10971.1"/>
    </source>
</evidence>
<evidence type="ECO:0000313" key="3">
    <source>
        <dbReference type="Proteomes" id="UP000321323"/>
    </source>
</evidence>
<evidence type="ECO:0000256" key="1">
    <source>
        <dbReference type="SAM" id="SignalP"/>
    </source>
</evidence>
<keyword evidence="3" id="KW-1185">Reference proteome</keyword>
<keyword evidence="1" id="KW-0732">Signal</keyword>
<feature type="chain" id="PRO_5046213139" evidence="1">
    <location>
        <begin position="19"/>
        <end position="187"/>
    </location>
</feature>
<organism evidence="2 3">
    <name type="scientific">[Empedobacter] haloabium</name>
    <dbReference type="NCBI Taxonomy" id="592317"/>
    <lineage>
        <taxon>Bacteria</taxon>
        <taxon>Pseudomonadati</taxon>
        <taxon>Pseudomonadota</taxon>
        <taxon>Betaproteobacteria</taxon>
        <taxon>Burkholderiales</taxon>
        <taxon>Oxalobacteraceae</taxon>
        <taxon>Telluria group</taxon>
        <taxon>Telluria group incertae sedis</taxon>
    </lineage>
</organism>
<feature type="signal peptide" evidence="1">
    <location>
        <begin position="1"/>
        <end position="18"/>
    </location>
</feature>
<reference evidence="2 3" key="1">
    <citation type="journal article" date="2019" name="Int. J. Syst. Evol. Microbiol.">
        <title>The Draft Whole-Genome Sequence of the Antibiotic Producer Empedobacter haloabium ATCC 31962 Provides Indications for Its Taxonomic Reclassification.</title>
        <authorList>
            <person name="Miess H."/>
            <person name="Arlt P."/>
            <person name="Apel A.K."/>
            <person name="Weber T."/>
            <person name="Nieselt K."/>
            <person name="Hanssen F."/>
            <person name="Czemmel S."/>
            <person name="Nahnsen S."/>
            <person name="Gross H."/>
        </authorList>
    </citation>
    <scope>NUCLEOTIDE SEQUENCE [LARGE SCALE GENOMIC DNA]</scope>
    <source>
        <strain evidence="2 3">ATCC 31962</strain>
    </source>
</reference>
<accession>A0ABZ1UDP3</accession>
<proteinExistence type="predicted"/>
<gene>
    <name evidence="2" type="ORF">E7V67_014700</name>
</gene>
<protein>
    <submittedName>
        <fullName evidence="2">PEP-CTERM sorting domain-containing protein</fullName>
    </submittedName>
</protein>
<dbReference type="Proteomes" id="UP000321323">
    <property type="component" value="Chromosome"/>
</dbReference>
<name>A0ABZ1UDP3_9BURK</name>
<sequence>MKKWIAMLSLALCSSAQAAPVSLWVTYTGFQDSVSGSFDADATHVLHFTADDRDGDGTYSLPEVLGFSFGAIAVGPELCDTQTNYRMYSCLSSFSYQPGGTVEFTARRYEDPRVSDGFFANVVGGAYYAVSGGINQYPWHYEHRWTPATQVTISPVPEPAAFGMLAGGLALVAGALRRRAANTSAQG</sequence>
<dbReference type="EMBL" id="CP136508">
    <property type="protein sequence ID" value="WUR10971.1"/>
    <property type="molecule type" value="Genomic_DNA"/>
</dbReference>